<keyword evidence="3" id="KW-1185">Reference proteome</keyword>
<dbReference type="RefSeq" id="WP_201430741.1">
    <property type="nucleotide sequence ID" value="NZ_JAEQBW010000003.1"/>
</dbReference>
<dbReference type="AlphaFoldDB" id="A0A935C7Q3"/>
<accession>A0A935C7Q3</accession>
<feature type="transmembrane region" description="Helical" evidence="1">
    <location>
        <begin position="100"/>
        <end position="126"/>
    </location>
</feature>
<evidence type="ECO:0000256" key="1">
    <source>
        <dbReference type="SAM" id="Phobius"/>
    </source>
</evidence>
<feature type="transmembrane region" description="Helical" evidence="1">
    <location>
        <begin position="356"/>
        <end position="381"/>
    </location>
</feature>
<keyword evidence="1" id="KW-0472">Membrane</keyword>
<dbReference type="PANTHER" id="PTHR34289:SF8">
    <property type="entry name" value="DUF819 DOMAIN-CONTAINING PROTEIN"/>
    <property type="match status" value="1"/>
</dbReference>
<organism evidence="2 3">
    <name type="scientific">Marivirga aurantiaca</name>
    <dbReference type="NCBI Taxonomy" id="2802615"/>
    <lineage>
        <taxon>Bacteria</taxon>
        <taxon>Pseudomonadati</taxon>
        <taxon>Bacteroidota</taxon>
        <taxon>Cytophagia</taxon>
        <taxon>Cytophagales</taxon>
        <taxon>Marivirgaceae</taxon>
        <taxon>Marivirga</taxon>
    </lineage>
</organism>
<feature type="transmembrane region" description="Helical" evidence="1">
    <location>
        <begin position="169"/>
        <end position="193"/>
    </location>
</feature>
<feature type="transmembrane region" description="Helical" evidence="1">
    <location>
        <begin position="387"/>
        <end position="410"/>
    </location>
</feature>
<proteinExistence type="predicted"/>
<dbReference type="PANTHER" id="PTHR34289">
    <property type="entry name" value="PROTEIN, PUTATIVE (DUF819)-RELATED"/>
    <property type="match status" value="1"/>
</dbReference>
<dbReference type="Pfam" id="PF05684">
    <property type="entry name" value="DUF819"/>
    <property type="match status" value="1"/>
</dbReference>
<name>A0A935C7Q3_9BACT</name>
<dbReference type="InterPro" id="IPR008537">
    <property type="entry name" value="DUF819"/>
</dbReference>
<reference evidence="2" key="1">
    <citation type="submission" date="2021-01" db="EMBL/GenBank/DDBJ databases">
        <title>Marivirga aurantiaca sp. nov., isolated from intertidal surface sediments.</title>
        <authorList>
            <person name="Zhang M."/>
        </authorList>
    </citation>
    <scope>NUCLEOTIDE SEQUENCE</scope>
    <source>
        <strain evidence="2">S37H4</strain>
    </source>
</reference>
<feature type="transmembrane region" description="Helical" evidence="1">
    <location>
        <begin position="302"/>
        <end position="324"/>
    </location>
</feature>
<protein>
    <submittedName>
        <fullName evidence="2">DUF819 family protein</fullName>
    </submittedName>
</protein>
<keyword evidence="1" id="KW-0812">Transmembrane</keyword>
<feature type="transmembrane region" description="Helical" evidence="1">
    <location>
        <begin position="269"/>
        <end position="290"/>
    </location>
</feature>
<feature type="transmembrane region" description="Helical" evidence="1">
    <location>
        <begin position="6"/>
        <end position="26"/>
    </location>
</feature>
<evidence type="ECO:0000313" key="3">
    <source>
        <dbReference type="Proteomes" id="UP000611723"/>
    </source>
</evidence>
<dbReference type="EMBL" id="JAEQBW010000003">
    <property type="protein sequence ID" value="MBK6265060.1"/>
    <property type="molecule type" value="Genomic_DNA"/>
</dbReference>
<feature type="transmembrane region" description="Helical" evidence="1">
    <location>
        <begin position="38"/>
        <end position="62"/>
    </location>
</feature>
<dbReference type="Proteomes" id="UP000611723">
    <property type="component" value="Unassembled WGS sequence"/>
</dbReference>
<sequence length="416" mass="43963">MKDTPFITNDAVVFGLLMLILAFVFITSTSKKSGWQKFYRFIPSVLLCYFIPSIFNTLGIISGDESDLYFMASRYLLPAALVLLTLSIDLKGIAKLGKKAVIMFFTGTMGIVIGGPISILIVSAFAPDVVGGVGPEAVWRGMATIAGSWIGGGANQAAMFETFGASQDLFATMVTVDVIVANIWMAFLLYGVGISKKLDGRLKADASSIEEVKNSIEKYQASIMKIPTLAEVMTVLAIGFGATGIAHFGADLIAPWIENVAPQLDKFSLTSSFFWLVVIATTIGLGLSFTRARKLEGVGASRLGSVMIYVLVATIGMMMDVTAIFDNPGFFVVGLIWMSVHIILLLLVAKIIKAPYFFVAVGSQANVGGAASAPIVAGAFHPSLAPVGVLLAVLGYALGTYAAYICGLLMQIAAGG</sequence>
<feature type="transmembrane region" description="Helical" evidence="1">
    <location>
        <begin position="330"/>
        <end position="349"/>
    </location>
</feature>
<comment type="caution">
    <text evidence="2">The sequence shown here is derived from an EMBL/GenBank/DDBJ whole genome shotgun (WGS) entry which is preliminary data.</text>
</comment>
<gene>
    <name evidence="2" type="ORF">JKA74_08420</name>
</gene>
<keyword evidence="1" id="KW-1133">Transmembrane helix</keyword>
<feature type="transmembrane region" description="Helical" evidence="1">
    <location>
        <begin position="228"/>
        <end position="249"/>
    </location>
</feature>
<feature type="transmembrane region" description="Helical" evidence="1">
    <location>
        <begin position="68"/>
        <end position="88"/>
    </location>
</feature>
<evidence type="ECO:0000313" key="2">
    <source>
        <dbReference type="EMBL" id="MBK6265060.1"/>
    </source>
</evidence>